<accession>A0ABV3Z4K6</accession>
<evidence type="ECO:0000313" key="1">
    <source>
        <dbReference type="EMBL" id="MEX6633428.1"/>
    </source>
</evidence>
<gene>
    <name evidence="1" type="ORF">ABFZ84_07680</name>
</gene>
<evidence type="ECO:0000313" key="2">
    <source>
        <dbReference type="Proteomes" id="UP001560685"/>
    </source>
</evidence>
<reference evidence="1 2" key="1">
    <citation type="submission" date="2024-05" db="EMBL/GenBank/DDBJ databases">
        <title>Three bacterial strains, DH-69, EH-24, and ECK-19 isolated from coastal sediments.</title>
        <authorList>
            <person name="Ye Y.-Q."/>
            <person name="Du Z.-J."/>
        </authorList>
    </citation>
    <scope>NUCLEOTIDE SEQUENCE [LARGE SCALE GENOMIC DNA]</scope>
    <source>
        <strain evidence="1 2">ECK-19</strain>
    </source>
</reference>
<organism evidence="1 2">
    <name type="scientific">Hyphococcus lacteus</name>
    <dbReference type="NCBI Taxonomy" id="3143536"/>
    <lineage>
        <taxon>Bacteria</taxon>
        <taxon>Pseudomonadati</taxon>
        <taxon>Pseudomonadota</taxon>
        <taxon>Alphaproteobacteria</taxon>
        <taxon>Parvularculales</taxon>
        <taxon>Parvularculaceae</taxon>
        <taxon>Hyphococcus</taxon>
    </lineage>
</organism>
<protein>
    <submittedName>
        <fullName evidence="1">Uncharacterized protein</fullName>
    </submittedName>
</protein>
<dbReference type="Proteomes" id="UP001560685">
    <property type="component" value="Unassembled WGS sequence"/>
</dbReference>
<comment type="caution">
    <text evidence="1">The sequence shown here is derived from an EMBL/GenBank/DDBJ whole genome shotgun (WGS) entry which is preliminary data.</text>
</comment>
<dbReference type="RefSeq" id="WP_369313388.1">
    <property type="nucleotide sequence ID" value="NZ_JBEHZE010000001.1"/>
</dbReference>
<sequence length="92" mass="10395">MTERQEEALPLTRPDILSPNLDAGLPPGFDINHYLAMAQEFEMSEDQKRELLLILWDIMRRFVELGFGVDSISLLGDETSQKSRTDGADVLS</sequence>
<keyword evidence="2" id="KW-1185">Reference proteome</keyword>
<dbReference type="EMBL" id="JBEHZE010000001">
    <property type="protein sequence ID" value="MEX6633428.1"/>
    <property type="molecule type" value="Genomic_DNA"/>
</dbReference>
<proteinExistence type="predicted"/>
<name>A0ABV3Z4K6_9PROT</name>